<comment type="caution">
    <text evidence="1">The sequence shown here is derived from an EMBL/GenBank/DDBJ whole genome shotgun (WGS) entry which is preliminary data.</text>
</comment>
<keyword evidence="2" id="KW-1185">Reference proteome</keyword>
<feature type="non-terminal residue" evidence="1">
    <location>
        <position position="1"/>
    </location>
</feature>
<name>A0ACB8U5Q1_9APHY</name>
<evidence type="ECO:0000313" key="2">
    <source>
        <dbReference type="Proteomes" id="UP001055072"/>
    </source>
</evidence>
<protein>
    <submittedName>
        <fullName evidence="1">Uncharacterized protein</fullName>
    </submittedName>
</protein>
<dbReference type="EMBL" id="MU274910">
    <property type="protein sequence ID" value="KAI0089510.1"/>
    <property type="molecule type" value="Genomic_DNA"/>
</dbReference>
<reference evidence="1" key="1">
    <citation type="journal article" date="2021" name="Environ. Microbiol.">
        <title>Gene family expansions and transcriptome signatures uncover fungal adaptations to wood decay.</title>
        <authorList>
            <person name="Hage H."/>
            <person name="Miyauchi S."/>
            <person name="Viragh M."/>
            <person name="Drula E."/>
            <person name="Min B."/>
            <person name="Chaduli D."/>
            <person name="Navarro D."/>
            <person name="Favel A."/>
            <person name="Norest M."/>
            <person name="Lesage-Meessen L."/>
            <person name="Balint B."/>
            <person name="Merenyi Z."/>
            <person name="de Eugenio L."/>
            <person name="Morin E."/>
            <person name="Martinez A.T."/>
            <person name="Baldrian P."/>
            <person name="Stursova M."/>
            <person name="Martinez M.J."/>
            <person name="Novotny C."/>
            <person name="Magnuson J.K."/>
            <person name="Spatafora J.W."/>
            <person name="Maurice S."/>
            <person name="Pangilinan J."/>
            <person name="Andreopoulos W."/>
            <person name="LaButti K."/>
            <person name="Hundley H."/>
            <person name="Na H."/>
            <person name="Kuo A."/>
            <person name="Barry K."/>
            <person name="Lipzen A."/>
            <person name="Henrissat B."/>
            <person name="Riley R."/>
            <person name="Ahrendt S."/>
            <person name="Nagy L.G."/>
            <person name="Grigoriev I.V."/>
            <person name="Martin F."/>
            <person name="Rosso M.N."/>
        </authorList>
    </citation>
    <scope>NUCLEOTIDE SEQUENCE</scope>
    <source>
        <strain evidence="1">CBS 384.51</strain>
    </source>
</reference>
<proteinExistence type="predicted"/>
<sequence length="141" mass="15225">TTHCSKSAKSRVPAYGIGIEVEMDIDKDMKRGMAAAARRTAASESCKDFRQRLKSWVDLHQFVDVVPHVPIAQLLPLPTPISNLPSPSSASILATPTSPSPLAKSPSKRSQREFAIPFPITPSSRANSTTKSPTKSSILFP</sequence>
<organism evidence="1 2">
    <name type="scientific">Irpex rosettiformis</name>
    <dbReference type="NCBI Taxonomy" id="378272"/>
    <lineage>
        <taxon>Eukaryota</taxon>
        <taxon>Fungi</taxon>
        <taxon>Dikarya</taxon>
        <taxon>Basidiomycota</taxon>
        <taxon>Agaricomycotina</taxon>
        <taxon>Agaricomycetes</taxon>
        <taxon>Polyporales</taxon>
        <taxon>Irpicaceae</taxon>
        <taxon>Irpex</taxon>
    </lineage>
</organism>
<evidence type="ECO:0000313" key="1">
    <source>
        <dbReference type="EMBL" id="KAI0089510.1"/>
    </source>
</evidence>
<gene>
    <name evidence="1" type="ORF">BDY19DRAFT_942636</name>
</gene>
<accession>A0ACB8U5Q1</accession>
<dbReference type="Proteomes" id="UP001055072">
    <property type="component" value="Unassembled WGS sequence"/>
</dbReference>